<keyword evidence="2" id="KW-1185">Reference proteome</keyword>
<dbReference type="Proteomes" id="UP000291189">
    <property type="component" value="Unassembled WGS sequence"/>
</dbReference>
<dbReference type="EMBL" id="SDPU01000035">
    <property type="protein sequence ID" value="RYU09405.1"/>
    <property type="molecule type" value="Genomic_DNA"/>
</dbReference>
<reference evidence="1 2" key="1">
    <citation type="submission" date="2019-01" db="EMBL/GenBank/DDBJ databases">
        <title>Nocardioides guangzhouensis sp. nov., an actinobacterium isolated from soil.</title>
        <authorList>
            <person name="Fu Y."/>
            <person name="Cai Y."/>
            <person name="Lin Z."/>
            <person name="Chen P."/>
        </authorList>
    </citation>
    <scope>NUCLEOTIDE SEQUENCE [LARGE SCALE GENOMIC DNA]</scope>
    <source>
        <strain evidence="1 2">NBRC 105384</strain>
    </source>
</reference>
<sequence>MPHPATSTPPTSPLPSGLVALHALHRARELLAAAKVDVFLAHERLTWLPGTRRRRVEAAARLAAARAEHRDAERTFTDLAAIHGYDLDALRVVDESYL</sequence>
<comment type="caution">
    <text evidence="1">The sequence shown here is derived from an EMBL/GenBank/DDBJ whole genome shotgun (WGS) entry which is preliminary data.</text>
</comment>
<proteinExistence type="predicted"/>
<organism evidence="1 2">
    <name type="scientific">Nocardioides iriomotensis</name>
    <dbReference type="NCBI Taxonomy" id="715784"/>
    <lineage>
        <taxon>Bacteria</taxon>
        <taxon>Bacillati</taxon>
        <taxon>Actinomycetota</taxon>
        <taxon>Actinomycetes</taxon>
        <taxon>Propionibacteriales</taxon>
        <taxon>Nocardioidaceae</taxon>
        <taxon>Nocardioides</taxon>
    </lineage>
</organism>
<evidence type="ECO:0000313" key="2">
    <source>
        <dbReference type="Proteomes" id="UP000291189"/>
    </source>
</evidence>
<evidence type="ECO:0000313" key="1">
    <source>
        <dbReference type="EMBL" id="RYU09405.1"/>
    </source>
</evidence>
<dbReference type="RefSeq" id="WP_129989170.1">
    <property type="nucleotide sequence ID" value="NZ_SDPU01000035.1"/>
</dbReference>
<accession>A0A4Q5IWU9</accession>
<protein>
    <submittedName>
        <fullName evidence="1">Uncharacterized protein</fullName>
    </submittedName>
</protein>
<dbReference type="AlphaFoldDB" id="A0A4Q5IWU9"/>
<name>A0A4Q5IWU9_9ACTN</name>
<gene>
    <name evidence="1" type="ORF">ETU37_20265</name>
</gene>